<dbReference type="OrthoDB" id="1723324at2759"/>
<dbReference type="SUPFAM" id="SSF81923">
    <property type="entry name" value="Double Clp-N motif"/>
    <property type="match status" value="1"/>
</dbReference>
<comment type="caution">
    <text evidence="8">The sequence shown here is derived from an EMBL/GenBank/DDBJ whole genome shotgun (WGS) entry which is preliminary data.</text>
</comment>
<evidence type="ECO:0000313" key="9">
    <source>
        <dbReference type="Proteomes" id="UP000489600"/>
    </source>
</evidence>
<name>A0A565AMN1_9BRAS</name>
<feature type="domain" description="Clp R" evidence="7">
    <location>
        <begin position="8"/>
        <end position="185"/>
    </location>
</feature>
<reference evidence="8" key="1">
    <citation type="submission" date="2019-07" db="EMBL/GenBank/DDBJ databases">
        <authorList>
            <person name="Dittberner H."/>
        </authorList>
    </citation>
    <scope>NUCLEOTIDE SEQUENCE [LARGE SCALE GENOMIC DNA]</scope>
</reference>
<dbReference type="InterPro" id="IPR051650">
    <property type="entry name" value="SL_signaling_regulator"/>
</dbReference>
<evidence type="ECO:0000256" key="3">
    <source>
        <dbReference type="ARBA" id="ARBA00023015"/>
    </source>
</evidence>
<evidence type="ECO:0000256" key="1">
    <source>
        <dbReference type="ARBA" id="ARBA00008675"/>
    </source>
</evidence>
<protein>
    <recommendedName>
        <fullName evidence="7">Clp R domain-containing protein</fullName>
    </recommendedName>
</protein>
<accession>A0A565AMN1</accession>
<comment type="similarity">
    <text evidence="1">Belongs to the ClpA/ClpB family.</text>
</comment>
<evidence type="ECO:0000256" key="5">
    <source>
        <dbReference type="PROSITE-ProRule" id="PRU01251"/>
    </source>
</evidence>
<dbReference type="SUPFAM" id="SSF52540">
    <property type="entry name" value="P-loop containing nucleoside triphosphate hydrolases"/>
    <property type="match status" value="1"/>
</dbReference>
<dbReference type="Gene3D" id="3.40.50.300">
    <property type="entry name" value="P-loop containing nucleotide triphosphate hydrolases"/>
    <property type="match status" value="1"/>
</dbReference>
<dbReference type="InterPro" id="IPR058954">
    <property type="entry name" value="AAA_lid_SMAX1"/>
</dbReference>
<dbReference type="EMBL" id="CABITT030000001">
    <property type="protein sequence ID" value="VVA90279.1"/>
    <property type="molecule type" value="Genomic_DNA"/>
</dbReference>
<dbReference type="CDD" id="cd19499">
    <property type="entry name" value="RecA-like_ClpB_Hsp104-like"/>
    <property type="match status" value="1"/>
</dbReference>
<dbReference type="InterPro" id="IPR003959">
    <property type="entry name" value="ATPase_AAA_core"/>
</dbReference>
<dbReference type="Proteomes" id="UP000489600">
    <property type="component" value="Unassembled WGS sequence"/>
</dbReference>
<dbReference type="AlphaFoldDB" id="A0A565AMN1"/>
<dbReference type="Gene3D" id="1.10.1780.10">
    <property type="entry name" value="Clp, N-terminal domain"/>
    <property type="match status" value="1"/>
</dbReference>
<dbReference type="PROSITE" id="PS51903">
    <property type="entry name" value="CLP_R"/>
    <property type="match status" value="1"/>
</dbReference>
<dbReference type="Pfam" id="PF23569">
    <property type="entry name" value="NBD_SMAX1"/>
    <property type="match status" value="1"/>
</dbReference>
<feature type="region of interest" description="Disordered" evidence="6">
    <location>
        <begin position="535"/>
        <end position="572"/>
    </location>
</feature>
<keyword evidence="3" id="KW-0805">Transcription regulation</keyword>
<evidence type="ECO:0000313" key="8">
    <source>
        <dbReference type="EMBL" id="VVA90279.1"/>
    </source>
</evidence>
<keyword evidence="9" id="KW-1185">Reference proteome</keyword>
<dbReference type="Pfam" id="PF26587">
    <property type="entry name" value="AAA_lid_SMAX1"/>
    <property type="match status" value="1"/>
</dbReference>
<evidence type="ECO:0000256" key="6">
    <source>
        <dbReference type="SAM" id="MobiDB-lite"/>
    </source>
</evidence>
<dbReference type="GO" id="GO:0005524">
    <property type="term" value="F:ATP binding"/>
    <property type="evidence" value="ECO:0007669"/>
    <property type="project" value="InterPro"/>
</dbReference>
<dbReference type="InterPro" id="IPR058680">
    <property type="entry name" value="NBD_SMAX1-like"/>
</dbReference>
<keyword evidence="4" id="KW-0804">Transcription</keyword>
<dbReference type="InterPro" id="IPR004176">
    <property type="entry name" value="Clp_R_N"/>
</dbReference>
<dbReference type="Pfam" id="PF07724">
    <property type="entry name" value="AAA_2"/>
    <property type="match status" value="1"/>
</dbReference>
<evidence type="ECO:0000256" key="2">
    <source>
        <dbReference type="ARBA" id="ARBA00022737"/>
    </source>
</evidence>
<proteinExistence type="inferred from homology"/>
<sequence length="990" mass="108823">MPTPVNTARECLTEEAARALDDAVAVARRRSHAQTTSLHAVSALLAMPSSILREVCVSRAARSIPYSSRLQFRALELCVGVSLDRLPSSKSSTAAEEDPPVSNSLMAAIKRSQANQRRHPETYHLQQIHASSGGGGCQTTVLKVELKYFILSILDDPIVNRVFGEAGFRSSDIKLDVLHPPVTQFSSRFSRARCPPLFLCNLPSSDPNRAFPFGGSSGFDENSRRIGEVLGRKEKKNPLLVGNCANEALITFTDSINSGKLGFLPPEISELSVVSIEKEISEILADGSRTEEEIRVRRDDLVRITEQNGSKPGVVLNLGELKVLTNEAASGGKSNALENLVSKLSDLLKHQSKKLWLIGCVSSNETYTKLLDRFPTIDKDWDLHVVPITSSKPSGQGVYPKSSLMGSFVPFGGFFSSTSDFRVPLSGTTNQTLPRCHLCNEKYLQEVAAVVKAGSSLSLADQCSEKLPSWLRAAETELDKGTTGSSKAIDDPNALASQTAALQKKWDNICQSIHQTPAFPKLGFQSVSPQFPVQTEKNVRSSTEQTSPGFPSRTPESFLETRKLPNPTISTPKLMEDVTTSVTNRMASPPLSCVTTDLGLGVIYASKRQESNTLREKPLLVTVNSSSEHKYRKDFKSLRELLSSKVAWQSEAVNAISQIICECTSDSTRRNRTSGIWLALLGPDRVGKKKVASALSEGFFGGQVNCICVDFGAEHCYIDDKFRGKTVVDYITGELSRKPHSVVLLENVEKAEFPDQVRLSEAVSTGKLRDSHGRVISTKYVIVVATSGIGKDNDQVTEPVTFSEERVLNARRWNLQIKLADVPKIGVNKRKHEPETEQRAEKTQRSYLDLNLPVNETEVDFDHETEDAKAWFDDFIKQVDGKVTFKPVDFDGLAKTIQENIVSHFKQCFGSETHLEIDSEVIVQILAASWSSLSSGKEEKTVDQWMQTVLGPSFAEARQKYGSNPTFAVKLVASRDLAAGVQLPEKVDVM</sequence>
<dbReference type="InterPro" id="IPR027417">
    <property type="entry name" value="P-loop_NTPase"/>
</dbReference>
<feature type="compositionally biased region" description="Polar residues" evidence="6">
    <location>
        <begin position="535"/>
        <end position="549"/>
    </location>
</feature>
<dbReference type="InterPro" id="IPR036628">
    <property type="entry name" value="Clp_N_dom_sf"/>
</dbReference>
<dbReference type="PANTHER" id="PTHR43572">
    <property type="entry name" value="CHAPERONE PROTEIN CLPD, CHLOROPLASTIC"/>
    <property type="match status" value="1"/>
</dbReference>
<dbReference type="GO" id="GO:0016887">
    <property type="term" value="F:ATP hydrolysis activity"/>
    <property type="evidence" value="ECO:0007669"/>
    <property type="project" value="InterPro"/>
</dbReference>
<organism evidence="8 9">
    <name type="scientific">Arabis nemorensis</name>
    <dbReference type="NCBI Taxonomy" id="586526"/>
    <lineage>
        <taxon>Eukaryota</taxon>
        <taxon>Viridiplantae</taxon>
        <taxon>Streptophyta</taxon>
        <taxon>Embryophyta</taxon>
        <taxon>Tracheophyta</taxon>
        <taxon>Spermatophyta</taxon>
        <taxon>Magnoliopsida</taxon>
        <taxon>eudicotyledons</taxon>
        <taxon>Gunneridae</taxon>
        <taxon>Pentapetalae</taxon>
        <taxon>rosids</taxon>
        <taxon>malvids</taxon>
        <taxon>Brassicales</taxon>
        <taxon>Brassicaceae</taxon>
        <taxon>Arabideae</taxon>
        <taxon>Arabis</taxon>
    </lineage>
</organism>
<gene>
    <name evidence="8" type="ORF">ANE_LOCUS724</name>
</gene>
<evidence type="ECO:0000259" key="7">
    <source>
        <dbReference type="PROSITE" id="PS51903"/>
    </source>
</evidence>
<dbReference type="PANTHER" id="PTHR43572:SF38">
    <property type="entry name" value="PROTEIN SMAX1-LIKE 6"/>
    <property type="match status" value="1"/>
</dbReference>
<keyword evidence="2 5" id="KW-0677">Repeat</keyword>
<evidence type="ECO:0000256" key="4">
    <source>
        <dbReference type="ARBA" id="ARBA00023163"/>
    </source>
</evidence>